<dbReference type="InterPro" id="IPR019133">
    <property type="entry name" value="MIC60"/>
</dbReference>
<organism evidence="10">
    <name type="scientific">Eucalyptus grandis</name>
    <name type="common">Flooded gum</name>
    <dbReference type="NCBI Taxonomy" id="71139"/>
    <lineage>
        <taxon>Eukaryota</taxon>
        <taxon>Viridiplantae</taxon>
        <taxon>Streptophyta</taxon>
        <taxon>Embryophyta</taxon>
        <taxon>Tracheophyta</taxon>
        <taxon>Spermatophyta</taxon>
        <taxon>Magnoliopsida</taxon>
        <taxon>eudicotyledons</taxon>
        <taxon>Gunneridae</taxon>
        <taxon>Pentapetalae</taxon>
        <taxon>rosids</taxon>
        <taxon>malvids</taxon>
        <taxon>Myrtales</taxon>
        <taxon>Myrtaceae</taxon>
        <taxon>Myrtoideae</taxon>
        <taxon>Eucalypteae</taxon>
        <taxon>Eucalyptus</taxon>
    </lineage>
</organism>
<comment type="similarity">
    <text evidence="2">Belongs to the MICOS complex subunit Mic60 family.</text>
</comment>
<keyword evidence="4" id="KW-0999">Mitochondrion inner membrane</keyword>
<gene>
    <name evidence="10" type="ORF">EUGRSUZ_I00377</name>
</gene>
<dbReference type="PANTHER" id="PTHR15415">
    <property type="entry name" value="MITOFILIN"/>
    <property type="match status" value="1"/>
</dbReference>
<dbReference type="Pfam" id="PF09731">
    <property type="entry name" value="Mitofilin"/>
    <property type="match status" value="1"/>
</dbReference>
<dbReference type="Gramene" id="KCW54426">
    <property type="protein sequence ID" value="KCW54426"/>
    <property type="gene ID" value="EUGRSUZ_I00377"/>
</dbReference>
<evidence type="ECO:0000313" key="10">
    <source>
        <dbReference type="EMBL" id="KCW54426.1"/>
    </source>
</evidence>
<dbReference type="GO" id="GO:0005743">
    <property type="term" value="C:mitochondrial inner membrane"/>
    <property type="evidence" value="ECO:0007669"/>
    <property type="project" value="UniProtKB-SubCell"/>
</dbReference>
<dbReference type="PANTHER" id="PTHR15415:SF7">
    <property type="entry name" value="MICOS COMPLEX SUBUNIT MIC60"/>
    <property type="match status" value="1"/>
</dbReference>
<evidence type="ECO:0000256" key="9">
    <source>
        <dbReference type="SAM" id="MobiDB-lite"/>
    </source>
</evidence>
<feature type="coiled-coil region" evidence="8">
    <location>
        <begin position="329"/>
        <end position="418"/>
    </location>
</feature>
<feature type="region of interest" description="Disordered" evidence="9">
    <location>
        <begin position="31"/>
        <end position="56"/>
    </location>
</feature>
<feature type="region of interest" description="Disordered" evidence="9">
    <location>
        <begin position="104"/>
        <end position="221"/>
    </location>
</feature>
<keyword evidence="6" id="KW-0496">Mitochondrion</keyword>
<keyword evidence="7" id="KW-0472">Membrane</keyword>
<evidence type="ECO:0000256" key="6">
    <source>
        <dbReference type="ARBA" id="ARBA00023128"/>
    </source>
</evidence>
<comment type="subcellular location">
    <subcellularLocation>
        <location evidence="1">Mitochondrion inner membrane</location>
    </subcellularLocation>
</comment>
<feature type="compositionally biased region" description="Basic and acidic residues" evidence="9">
    <location>
        <begin position="156"/>
        <end position="171"/>
    </location>
</feature>
<dbReference type="EMBL" id="KK198761">
    <property type="protein sequence ID" value="KCW54426.1"/>
    <property type="molecule type" value="Genomic_DNA"/>
</dbReference>
<keyword evidence="3" id="KW-0812">Transmembrane</keyword>
<accession>A0A059ALA5</accession>
<proteinExistence type="inferred from homology"/>
<evidence type="ECO:0008006" key="11">
    <source>
        <dbReference type="Google" id="ProtNLM"/>
    </source>
</evidence>
<evidence type="ECO:0000256" key="4">
    <source>
        <dbReference type="ARBA" id="ARBA00022792"/>
    </source>
</evidence>
<evidence type="ECO:0000256" key="3">
    <source>
        <dbReference type="ARBA" id="ARBA00022692"/>
    </source>
</evidence>
<evidence type="ECO:0000256" key="5">
    <source>
        <dbReference type="ARBA" id="ARBA00022989"/>
    </source>
</evidence>
<feature type="compositionally biased region" description="Basic and acidic residues" evidence="9">
    <location>
        <begin position="113"/>
        <end position="122"/>
    </location>
</feature>
<evidence type="ECO:0000256" key="7">
    <source>
        <dbReference type="ARBA" id="ARBA00023136"/>
    </source>
</evidence>
<dbReference type="AlphaFoldDB" id="A0A059ALA5"/>
<evidence type="ECO:0000256" key="2">
    <source>
        <dbReference type="ARBA" id="ARBA00010877"/>
    </source>
</evidence>
<evidence type="ECO:0000256" key="1">
    <source>
        <dbReference type="ARBA" id="ARBA00004273"/>
    </source>
</evidence>
<feature type="compositionally biased region" description="Polar residues" evidence="9">
    <location>
        <begin position="194"/>
        <end position="217"/>
    </location>
</feature>
<keyword evidence="5" id="KW-1133">Transmembrane helix</keyword>
<reference evidence="10" key="1">
    <citation type="submission" date="2013-07" db="EMBL/GenBank/DDBJ databases">
        <title>The genome of Eucalyptus grandis.</title>
        <authorList>
            <person name="Schmutz J."/>
            <person name="Hayes R."/>
            <person name="Myburg A."/>
            <person name="Tuskan G."/>
            <person name="Grattapaglia D."/>
            <person name="Rokhsar D.S."/>
        </authorList>
    </citation>
    <scope>NUCLEOTIDE SEQUENCE</scope>
    <source>
        <tissue evidence="10">Leaf extractions</tissue>
    </source>
</reference>
<evidence type="ECO:0000256" key="8">
    <source>
        <dbReference type="SAM" id="Coils"/>
    </source>
</evidence>
<keyword evidence="8" id="KW-0175">Coiled coil</keyword>
<protein>
    <recommendedName>
        <fullName evidence="11">MICOS complex subunit MIC60</fullName>
    </recommendedName>
</protein>
<name>A0A059ALA5_EUCGR</name>
<sequence length="615" mass="66749">MIRSVLELPARRSFRRIPRRIAGQRSLYLSSRRELSTASPQNASTGKPGKAPESGSSLPKFILGGVAVSAAFMAAYQSGYLDQMLGKEKHDSLETSRIGLDFKNQDASSQDAKSVHHFKEEEVSTGSEVPKDLSPQTGDGGKDEIQPVAPQSDALNETKIDIESSSQDRSEVTLGESNALNQHKDLPTGDAVSNVESTASAISSEGSPDAQSPTINISKLPDEEVKVGELSDQATSVTNLDEAKLMPHEDLVAEERQEDASGHFIETPVSLLESYHLEDKSEGRPPSSLDRDIDIEAFASAIEESNDGAATKDGKLILDFLQAIHAAEKRQAELDAHQFAEEKRKMKEKHEKELKDAIARDLMHAEEAALLDKELKRERAKAAAALAALQQKLEETHRLELELKESEAEMKLKKAEELAKAEMVSAIAREKAAQIEKMAEANLHGALALEDALSKGLPIKAEIEALQTYLDGIDKDSVLDLVLSSLPEETVFHGTDTVLQLNHQFDTLKGTLRHFSFIPPGGGGILAHSLARVASWLKVKEGGRSDDGIESIISRVESFLAEGKLAEAADALEEGLQGSQAAEIVRVWVKQARNRAIAEQALTLLQSFATSVSLT</sequence>